<keyword evidence="3" id="KW-1185">Reference proteome</keyword>
<dbReference type="EMBL" id="UYRV01027348">
    <property type="protein sequence ID" value="VDK80829.1"/>
    <property type="molecule type" value="Genomic_DNA"/>
</dbReference>
<name>A0A3P6TBT5_CYLGO</name>
<feature type="transmembrane region" description="Helical" evidence="1">
    <location>
        <begin position="76"/>
        <end position="95"/>
    </location>
</feature>
<gene>
    <name evidence="2" type="ORF">CGOC_LOCUS7760</name>
</gene>
<dbReference type="AlphaFoldDB" id="A0A3P6TBT5"/>
<keyword evidence="1" id="KW-0812">Transmembrane</keyword>
<keyword evidence="1" id="KW-0472">Membrane</keyword>
<reference evidence="2 3" key="1">
    <citation type="submission" date="2018-11" db="EMBL/GenBank/DDBJ databases">
        <authorList>
            <consortium name="Pathogen Informatics"/>
        </authorList>
    </citation>
    <scope>NUCLEOTIDE SEQUENCE [LARGE SCALE GENOMIC DNA]</scope>
</reference>
<dbReference type="Proteomes" id="UP000271889">
    <property type="component" value="Unassembled WGS sequence"/>
</dbReference>
<sequence length="156" mass="17144">MIVLDGVVDVVVVDVVVELLVIVSGLGPGTFSGGFGRKLGFCFFLHFLGFLLFVFADDFFLDDLFFRGFFADLFDLFDAFFFAFLFLCFLFFFFFDDIFEGVGSLGGCLGAWVVDVVTIVVVSALVVVNVFVSAVLVVVGWTVNFAASSLKLQPMK</sequence>
<proteinExistence type="predicted"/>
<evidence type="ECO:0000313" key="3">
    <source>
        <dbReference type="Proteomes" id="UP000271889"/>
    </source>
</evidence>
<protein>
    <submittedName>
        <fullName evidence="2">Uncharacterized protein</fullName>
    </submittedName>
</protein>
<feature type="transmembrane region" description="Helical" evidence="1">
    <location>
        <begin position="39"/>
        <end position="56"/>
    </location>
</feature>
<keyword evidence="1" id="KW-1133">Transmembrane helix</keyword>
<feature type="transmembrane region" description="Helical" evidence="1">
    <location>
        <begin position="131"/>
        <end position="150"/>
    </location>
</feature>
<organism evidence="2 3">
    <name type="scientific">Cylicostephanus goldi</name>
    <name type="common">Nematode worm</name>
    <dbReference type="NCBI Taxonomy" id="71465"/>
    <lineage>
        <taxon>Eukaryota</taxon>
        <taxon>Metazoa</taxon>
        <taxon>Ecdysozoa</taxon>
        <taxon>Nematoda</taxon>
        <taxon>Chromadorea</taxon>
        <taxon>Rhabditida</taxon>
        <taxon>Rhabditina</taxon>
        <taxon>Rhabditomorpha</taxon>
        <taxon>Strongyloidea</taxon>
        <taxon>Strongylidae</taxon>
        <taxon>Cylicostephanus</taxon>
    </lineage>
</organism>
<feature type="transmembrane region" description="Helical" evidence="1">
    <location>
        <begin position="102"/>
        <end position="125"/>
    </location>
</feature>
<accession>A0A3P6TBT5</accession>
<feature type="transmembrane region" description="Helical" evidence="1">
    <location>
        <begin position="6"/>
        <end position="27"/>
    </location>
</feature>
<evidence type="ECO:0000256" key="1">
    <source>
        <dbReference type="SAM" id="Phobius"/>
    </source>
</evidence>
<evidence type="ECO:0000313" key="2">
    <source>
        <dbReference type="EMBL" id="VDK80829.1"/>
    </source>
</evidence>